<organism evidence="3 4">
    <name type="scientific">Anopheles culicifacies</name>
    <dbReference type="NCBI Taxonomy" id="139723"/>
    <lineage>
        <taxon>Eukaryota</taxon>
        <taxon>Metazoa</taxon>
        <taxon>Ecdysozoa</taxon>
        <taxon>Arthropoda</taxon>
        <taxon>Hexapoda</taxon>
        <taxon>Insecta</taxon>
        <taxon>Pterygota</taxon>
        <taxon>Neoptera</taxon>
        <taxon>Endopterygota</taxon>
        <taxon>Diptera</taxon>
        <taxon>Nematocera</taxon>
        <taxon>Culicoidea</taxon>
        <taxon>Culicidae</taxon>
        <taxon>Anophelinae</taxon>
        <taxon>Anopheles</taxon>
        <taxon>culicifacies species complex</taxon>
    </lineage>
</organism>
<keyword evidence="4" id="KW-1185">Reference proteome</keyword>
<dbReference type="VEuPathDB" id="VectorBase:ACUA020393"/>
<feature type="chain" id="PRO_5008128451" evidence="2">
    <location>
        <begin position="23"/>
        <end position="108"/>
    </location>
</feature>
<feature type="compositionally biased region" description="Acidic residues" evidence="1">
    <location>
        <begin position="88"/>
        <end position="102"/>
    </location>
</feature>
<keyword evidence="2" id="KW-0732">Signal</keyword>
<evidence type="ECO:0000256" key="1">
    <source>
        <dbReference type="SAM" id="MobiDB-lite"/>
    </source>
</evidence>
<sequence>MKLCAVSVSVLVTLSLCSLSAAFPRATIDDRMDNVVEQFANFKDIVNLNLFLYELLTMISDVTPRYGTVQYFHNQHPEFIRPTVVETTEPEEESTDVPEEEVTTPMAG</sequence>
<dbReference type="EMBL" id="AXCM01010550">
    <property type="status" value="NOT_ANNOTATED_CDS"/>
    <property type="molecule type" value="Genomic_DNA"/>
</dbReference>
<dbReference type="Proteomes" id="UP000075883">
    <property type="component" value="Unassembled WGS sequence"/>
</dbReference>
<feature type="signal peptide" evidence="2">
    <location>
        <begin position="1"/>
        <end position="22"/>
    </location>
</feature>
<evidence type="ECO:0000256" key="2">
    <source>
        <dbReference type="SAM" id="SignalP"/>
    </source>
</evidence>
<evidence type="ECO:0000313" key="3">
    <source>
        <dbReference type="EnsemblMetazoa" id="ACUA020393-PA"/>
    </source>
</evidence>
<dbReference type="AlphaFoldDB" id="A0A182MKD0"/>
<proteinExistence type="predicted"/>
<feature type="region of interest" description="Disordered" evidence="1">
    <location>
        <begin position="85"/>
        <end position="108"/>
    </location>
</feature>
<reference evidence="4" key="1">
    <citation type="submission" date="2013-09" db="EMBL/GenBank/DDBJ databases">
        <title>The Genome Sequence of Anopheles culicifacies species A.</title>
        <authorList>
            <consortium name="The Broad Institute Genomics Platform"/>
            <person name="Neafsey D.E."/>
            <person name="Besansky N."/>
            <person name="Howell P."/>
            <person name="Walton C."/>
            <person name="Young S.K."/>
            <person name="Zeng Q."/>
            <person name="Gargeya S."/>
            <person name="Fitzgerald M."/>
            <person name="Haas B."/>
            <person name="Abouelleil A."/>
            <person name="Allen A.W."/>
            <person name="Alvarado L."/>
            <person name="Arachchi H.M."/>
            <person name="Berlin A.M."/>
            <person name="Chapman S.B."/>
            <person name="Gainer-Dewar J."/>
            <person name="Goldberg J."/>
            <person name="Griggs A."/>
            <person name="Gujja S."/>
            <person name="Hansen M."/>
            <person name="Howarth C."/>
            <person name="Imamovic A."/>
            <person name="Ireland A."/>
            <person name="Larimer J."/>
            <person name="McCowan C."/>
            <person name="Murphy C."/>
            <person name="Pearson M."/>
            <person name="Poon T.W."/>
            <person name="Priest M."/>
            <person name="Roberts A."/>
            <person name="Saif S."/>
            <person name="Shea T."/>
            <person name="Sisk P."/>
            <person name="Sykes S."/>
            <person name="Wortman J."/>
            <person name="Nusbaum C."/>
            <person name="Birren B."/>
        </authorList>
    </citation>
    <scope>NUCLEOTIDE SEQUENCE [LARGE SCALE GENOMIC DNA]</scope>
    <source>
        <strain evidence="4">A-37</strain>
    </source>
</reference>
<protein>
    <submittedName>
        <fullName evidence="3">Uncharacterized protein</fullName>
    </submittedName>
</protein>
<name>A0A182MKD0_9DIPT</name>
<reference evidence="3" key="2">
    <citation type="submission" date="2020-05" db="UniProtKB">
        <authorList>
            <consortium name="EnsemblMetazoa"/>
        </authorList>
    </citation>
    <scope>IDENTIFICATION</scope>
    <source>
        <strain evidence="3">A-37</strain>
    </source>
</reference>
<dbReference type="EnsemblMetazoa" id="ACUA020393-RA">
    <property type="protein sequence ID" value="ACUA020393-PA"/>
    <property type="gene ID" value="ACUA020393"/>
</dbReference>
<evidence type="ECO:0000313" key="4">
    <source>
        <dbReference type="Proteomes" id="UP000075883"/>
    </source>
</evidence>
<accession>A0A182MKD0</accession>